<dbReference type="InterPro" id="IPR000515">
    <property type="entry name" value="MetI-like"/>
</dbReference>
<evidence type="ECO:0000259" key="9">
    <source>
        <dbReference type="PROSITE" id="PS50928"/>
    </source>
</evidence>
<feature type="domain" description="ABC transmembrane type-1" evidence="9">
    <location>
        <begin position="68"/>
        <end position="257"/>
    </location>
</feature>
<evidence type="ECO:0000256" key="8">
    <source>
        <dbReference type="RuleBase" id="RU363032"/>
    </source>
</evidence>
<name>A0A0M0FZ55_9BACI</name>
<evidence type="ECO:0000256" key="1">
    <source>
        <dbReference type="ARBA" id="ARBA00004651"/>
    </source>
</evidence>
<dbReference type="InterPro" id="IPR053385">
    <property type="entry name" value="ABC_transport_permease"/>
</dbReference>
<dbReference type="InterPro" id="IPR050366">
    <property type="entry name" value="BP-dependent_transpt_permease"/>
</dbReference>
<feature type="transmembrane region" description="Helical" evidence="8">
    <location>
        <begin position="185"/>
        <end position="210"/>
    </location>
</feature>
<sequence length="272" mass="29277">MKGMHKPALLILFALMVLGSLSVYTFLILGHAPDDADLARRLKGMSMDHLLGTDHLGRDVLSRILSGGVTTVGFSLLALGAALLIGIPVGIYAGYKGGLVDRIFMRIADGFLSFPDTIVAIVLAGMMGPGIVNLVLSIMLVKWVNYARLVRSTVLTESGKDYVLMAKVNGLTQGAIMRRHLLPHLVGNVVVLASLDLGKIILLLSAFSYIGLGAQPPAPEWGAMLNEARPYFQTMPQLMLAPGMAIVITVFVTNLLGDHVRDLYDVKREVDS</sequence>
<dbReference type="CDD" id="cd06261">
    <property type="entry name" value="TM_PBP2"/>
    <property type="match status" value="1"/>
</dbReference>
<dbReference type="Pfam" id="PF00528">
    <property type="entry name" value="BPD_transp_1"/>
    <property type="match status" value="1"/>
</dbReference>
<evidence type="ECO:0000256" key="6">
    <source>
        <dbReference type="ARBA" id="ARBA00023136"/>
    </source>
</evidence>
<dbReference type="GO" id="GO:0055085">
    <property type="term" value="P:transmembrane transport"/>
    <property type="evidence" value="ECO:0007669"/>
    <property type="project" value="InterPro"/>
</dbReference>
<dbReference type="Proteomes" id="UP000037405">
    <property type="component" value="Unassembled WGS sequence"/>
</dbReference>
<organism evidence="10 11">
    <name type="scientific">Rossellomorea marisflavi</name>
    <dbReference type="NCBI Taxonomy" id="189381"/>
    <lineage>
        <taxon>Bacteria</taxon>
        <taxon>Bacillati</taxon>
        <taxon>Bacillota</taxon>
        <taxon>Bacilli</taxon>
        <taxon>Bacillales</taxon>
        <taxon>Bacillaceae</taxon>
        <taxon>Rossellomorea</taxon>
    </lineage>
</organism>
<feature type="transmembrane region" description="Helical" evidence="8">
    <location>
        <begin position="72"/>
        <end position="95"/>
    </location>
</feature>
<evidence type="ECO:0000256" key="3">
    <source>
        <dbReference type="ARBA" id="ARBA00022475"/>
    </source>
</evidence>
<keyword evidence="4 8" id="KW-0812">Transmembrane</keyword>
<protein>
    <submittedName>
        <fullName evidence="10">Nickel transporter permease NikC</fullName>
    </submittedName>
</protein>
<accession>A0A0M0FZ55</accession>
<proteinExistence type="inferred from homology"/>
<keyword evidence="5 8" id="KW-1133">Transmembrane helix</keyword>
<dbReference type="Gene3D" id="1.10.3720.10">
    <property type="entry name" value="MetI-like"/>
    <property type="match status" value="1"/>
</dbReference>
<keyword evidence="11" id="KW-1185">Reference proteome</keyword>
<comment type="similarity">
    <text evidence="7">Belongs to the binding-protein-dependent transport system permease family. OppBC subfamily.</text>
</comment>
<dbReference type="OrthoDB" id="9797472at2"/>
<dbReference type="PROSITE" id="PS50928">
    <property type="entry name" value="ABC_TM1"/>
    <property type="match status" value="1"/>
</dbReference>
<evidence type="ECO:0000256" key="7">
    <source>
        <dbReference type="ARBA" id="ARBA00024202"/>
    </source>
</evidence>
<dbReference type="GO" id="GO:0005886">
    <property type="term" value="C:plasma membrane"/>
    <property type="evidence" value="ECO:0007669"/>
    <property type="project" value="UniProtKB-SubCell"/>
</dbReference>
<evidence type="ECO:0000313" key="11">
    <source>
        <dbReference type="Proteomes" id="UP000037405"/>
    </source>
</evidence>
<gene>
    <name evidence="10" type="primary">nikC</name>
    <name evidence="10" type="ORF">AF331_18500</name>
</gene>
<dbReference type="PATRIC" id="fig|189381.12.peg.3201"/>
<feature type="transmembrane region" description="Helical" evidence="8">
    <location>
        <begin position="238"/>
        <end position="257"/>
    </location>
</feature>
<dbReference type="NCBIfam" id="NF045474">
    <property type="entry name" value="Opp2C"/>
    <property type="match status" value="1"/>
</dbReference>
<evidence type="ECO:0000256" key="2">
    <source>
        <dbReference type="ARBA" id="ARBA00022448"/>
    </source>
</evidence>
<dbReference type="AlphaFoldDB" id="A0A0M0FZ55"/>
<dbReference type="PANTHER" id="PTHR43386">
    <property type="entry name" value="OLIGOPEPTIDE TRANSPORT SYSTEM PERMEASE PROTEIN APPC"/>
    <property type="match status" value="1"/>
</dbReference>
<comment type="caution">
    <text evidence="10">The sequence shown here is derived from an EMBL/GenBank/DDBJ whole genome shotgun (WGS) entry which is preliminary data.</text>
</comment>
<keyword evidence="2 8" id="KW-0813">Transport</keyword>
<evidence type="ECO:0000256" key="4">
    <source>
        <dbReference type="ARBA" id="ARBA00022692"/>
    </source>
</evidence>
<evidence type="ECO:0000313" key="10">
    <source>
        <dbReference type="EMBL" id="KON82845.1"/>
    </source>
</evidence>
<keyword evidence="6 8" id="KW-0472">Membrane</keyword>
<dbReference type="EMBL" id="LGUE01000008">
    <property type="protein sequence ID" value="KON82845.1"/>
    <property type="molecule type" value="Genomic_DNA"/>
</dbReference>
<dbReference type="InterPro" id="IPR035906">
    <property type="entry name" value="MetI-like_sf"/>
</dbReference>
<comment type="subcellular location">
    <subcellularLocation>
        <location evidence="1 8">Cell membrane</location>
        <topology evidence="1 8">Multi-pass membrane protein</topology>
    </subcellularLocation>
</comment>
<reference evidence="11" key="1">
    <citation type="submission" date="2015-07" db="EMBL/GenBank/DDBJ databases">
        <title>Fjat-14235 jcm11544.</title>
        <authorList>
            <person name="Liu B."/>
            <person name="Wang J."/>
            <person name="Zhu Y."/>
            <person name="Liu G."/>
            <person name="Chen Q."/>
            <person name="Chen Z."/>
            <person name="Lan J."/>
            <person name="Che J."/>
            <person name="Ge C."/>
            <person name="Shi H."/>
            <person name="Pan Z."/>
            <person name="Liu X."/>
        </authorList>
    </citation>
    <scope>NUCLEOTIDE SEQUENCE [LARGE SCALE GENOMIC DNA]</scope>
    <source>
        <strain evidence="11">JCM 11544</strain>
    </source>
</reference>
<dbReference type="PANTHER" id="PTHR43386:SF1">
    <property type="entry name" value="D,D-DIPEPTIDE TRANSPORT SYSTEM PERMEASE PROTEIN DDPC-RELATED"/>
    <property type="match status" value="1"/>
</dbReference>
<keyword evidence="3" id="KW-1003">Cell membrane</keyword>
<dbReference type="SUPFAM" id="SSF161098">
    <property type="entry name" value="MetI-like"/>
    <property type="match status" value="1"/>
</dbReference>
<evidence type="ECO:0000256" key="5">
    <source>
        <dbReference type="ARBA" id="ARBA00022989"/>
    </source>
</evidence>